<accession>A0A4Y2QYA8</accession>
<reference evidence="1 2" key="1">
    <citation type="journal article" date="2019" name="Sci. Rep.">
        <title>Orb-weaving spider Araneus ventricosus genome elucidates the spidroin gene catalogue.</title>
        <authorList>
            <person name="Kono N."/>
            <person name="Nakamura H."/>
            <person name="Ohtoshi R."/>
            <person name="Moran D.A.P."/>
            <person name="Shinohara A."/>
            <person name="Yoshida Y."/>
            <person name="Fujiwara M."/>
            <person name="Mori M."/>
            <person name="Tomita M."/>
            <person name="Arakawa K."/>
        </authorList>
    </citation>
    <scope>NUCLEOTIDE SEQUENCE [LARGE SCALE GENOMIC DNA]</scope>
</reference>
<organism evidence="1 2">
    <name type="scientific">Araneus ventricosus</name>
    <name type="common">Orbweaver spider</name>
    <name type="synonym">Epeira ventricosa</name>
    <dbReference type="NCBI Taxonomy" id="182803"/>
    <lineage>
        <taxon>Eukaryota</taxon>
        <taxon>Metazoa</taxon>
        <taxon>Ecdysozoa</taxon>
        <taxon>Arthropoda</taxon>
        <taxon>Chelicerata</taxon>
        <taxon>Arachnida</taxon>
        <taxon>Araneae</taxon>
        <taxon>Araneomorphae</taxon>
        <taxon>Entelegynae</taxon>
        <taxon>Araneoidea</taxon>
        <taxon>Araneidae</taxon>
        <taxon>Araneus</taxon>
    </lineage>
</organism>
<evidence type="ECO:0000313" key="1">
    <source>
        <dbReference type="EMBL" id="GBN68125.1"/>
    </source>
</evidence>
<evidence type="ECO:0000313" key="2">
    <source>
        <dbReference type="Proteomes" id="UP000499080"/>
    </source>
</evidence>
<proteinExistence type="predicted"/>
<keyword evidence="2" id="KW-1185">Reference proteome</keyword>
<feature type="non-terminal residue" evidence="1">
    <location>
        <position position="1"/>
    </location>
</feature>
<comment type="caution">
    <text evidence="1">The sequence shown here is derived from an EMBL/GenBank/DDBJ whole genome shotgun (WGS) entry which is preliminary data.</text>
</comment>
<sequence>SNNQVSAKETLPAKPPMISIANTVPAIETSHSSASAGLSVSMLPPDSAQVHQCCCVNPTATEKHSHEASRELTDNHALCSDKCPNVVLVSLHIP</sequence>
<dbReference type="Proteomes" id="UP000499080">
    <property type="component" value="Unassembled WGS sequence"/>
</dbReference>
<dbReference type="AlphaFoldDB" id="A0A4Y2QYA8"/>
<dbReference type="EMBL" id="BGPR01141234">
    <property type="protein sequence ID" value="GBN68125.1"/>
    <property type="molecule type" value="Genomic_DNA"/>
</dbReference>
<protein>
    <submittedName>
        <fullName evidence="1">Uncharacterized protein</fullName>
    </submittedName>
</protein>
<name>A0A4Y2QYA8_ARAVE</name>
<gene>
    <name evidence="1" type="ORF">AVEN_125950_1</name>
</gene>